<dbReference type="GO" id="GO:0005886">
    <property type="term" value="C:plasma membrane"/>
    <property type="evidence" value="ECO:0007669"/>
    <property type="project" value="UniProtKB-SubCell"/>
</dbReference>
<dbReference type="HAMAP" id="MF_01465">
    <property type="entry name" value="SecY"/>
    <property type="match status" value="1"/>
</dbReference>
<dbReference type="GO" id="GO:0065002">
    <property type="term" value="P:intracellular protein transmembrane transport"/>
    <property type="evidence" value="ECO:0007669"/>
    <property type="project" value="UniProtKB-UniRule"/>
</dbReference>
<feature type="transmembrane region" description="Helical" evidence="9">
    <location>
        <begin position="252"/>
        <end position="277"/>
    </location>
</feature>
<evidence type="ECO:0000313" key="12">
    <source>
        <dbReference type="Proteomes" id="UP000249343"/>
    </source>
</evidence>
<keyword evidence="3 9" id="KW-0813">Transport</keyword>
<name>A0A328IRA3_9MOLU</name>
<dbReference type="InterPro" id="IPR026593">
    <property type="entry name" value="SecY"/>
</dbReference>
<keyword evidence="4 9" id="KW-0812">Transmembrane</keyword>
<dbReference type="EMBL" id="JHUK01000003">
    <property type="protein sequence ID" value="RAM57766.1"/>
    <property type="molecule type" value="Genomic_DNA"/>
</dbReference>
<comment type="caution">
    <text evidence="9">Lacks conserved residue(s) required for the propagation of feature annotation.</text>
</comment>
<evidence type="ECO:0000256" key="2">
    <source>
        <dbReference type="ARBA" id="ARBA00005751"/>
    </source>
</evidence>
<sequence>MKKILNFFFSKKSIIRKIFFTLFVILIYIIGTRIYIPSLSREQYFSLKIYQIFRDILKIDIFGENSRPLCLLSLGIMPYVTSSIIMQFAVKFIPFLKELEEQGEKGKQKINLMTRFLTILFALIQGFSVILRTKIFNIKEDKQIILKVLFFLIAGVFICIWLSDLATSRGLGNGVSLLIVIGISKEIFNTFKKIIYLDNNELSIYLKLFIVFLFLFLLILTVILCSAYLKIPIKYAYKNNIEKVEQNIPLKINTAGVLPIILANSVINVIYVISSFLKTDSFFRKIENIFFQSRFNYLGLGFFIYLLLIMFFSFFSVFITVNPNDIAENLSRKNAFLENTKPGKETVEKLTKELLRVVFIGTFFLTMLAALPDLMGHLFDIQKYIKLSGTSFIIIVGVSIEYVENIMTKTDIKTLYNELF</sequence>
<dbReference type="InterPro" id="IPR002208">
    <property type="entry name" value="SecY/SEC61-alpha"/>
</dbReference>
<evidence type="ECO:0000256" key="10">
    <source>
        <dbReference type="RuleBase" id="RU004349"/>
    </source>
</evidence>
<evidence type="ECO:0000256" key="9">
    <source>
        <dbReference type="HAMAP-Rule" id="MF_01465"/>
    </source>
</evidence>
<evidence type="ECO:0000256" key="6">
    <source>
        <dbReference type="ARBA" id="ARBA00022989"/>
    </source>
</evidence>
<gene>
    <name evidence="9" type="primary">secY</name>
    <name evidence="11" type="ORF">DH96_01550</name>
</gene>
<evidence type="ECO:0000256" key="5">
    <source>
        <dbReference type="ARBA" id="ARBA00022927"/>
    </source>
</evidence>
<evidence type="ECO:0000256" key="8">
    <source>
        <dbReference type="ARBA" id="ARBA00023136"/>
    </source>
</evidence>
<comment type="similarity">
    <text evidence="2 9 10">Belongs to the SecY/SEC61-alpha family.</text>
</comment>
<dbReference type="Pfam" id="PF00344">
    <property type="entry name" value="SecY"/>
    <property type="match status" value="1"/>
</dbReference>
<dbReference type="AlphaFoldDB" id="A0A328IRA3"/>
<comment type="caution">
    <text evidence="11">The sequence shown here is derived from an EMBL/GenBank/DDBJ whole genome shotgun (WGS) entry which is preliminary data.</text>
</comment>
<dbReference type="Gene3D" id="1.10.3370.10">
    <property type="entry name" value="SecY subunit domain"/>
    <property type="match status" value="1"/>
</dbReference>
<evidence type="ECO:0000256" key="4">
    <source>
        <dbReference type="ARBA" id="ARBA00022692"/>
    </source>
</evidence>
<dbReference type="InterPro" id="IPR023201">
    <property type="entry name" value="SecY_dom_sf"/>
</dbReference>
<dbReference type="GO" id="GO:0006605">
    <property type="term" value="P:protein targeting"/>
    <property type="evidence" value="ECO:0007669"/>
    <property type="project" value="UniProtKB-UniRule"/>
</dbReference>
<comment type="function">
    <text evidence="9">The central subunit of the protein translocation channel SecYEG. Consists of two halves formed by TMs 1-5 and 6-10. These two domains form a lateral gate at the front which open onto the bilayer between TMs 2 and 7, and are clamped together by SecE at the back. The channel is closed by both a pore ring composed of hydrophobic SecY resides and a short helix (helix 2A) on the extracellular side of the membrane which forms a plug. The plug probably moves laterally to allow the channel to open. The ring and the pore may move independently.</text>
</comment>
<dbReference type="PANTHER" id="PTHR10906">
    <property type="entry name" value="SECY/SEC61-ALPHA FAMILY MEMBER"/>
    <property type="match status" value="1"/>
</dbReference>
<keyword evidence="9" id="KW-1003">Cell membrane</keyword>
<dbReference type="PRINTS" id="PR00303">
    <property type="entry name" value="SECYTRNLCASE"/>
</dbReference>
<reference evidence="11 12" key="1">
    <citation type="submission" date="2014-04" db="EMBL/GenBank/DDBJ databases">
        <title>Genome study of Napier grass stunt phytoplasma.</title>
        <authorList>
            <person name="Kawicha P."/>
            <person name="Dickinson M."/>
            <person name="Hodgetts J."/>
        </authorList>
    </citation>
    <scope>NUCLEOTIDE SEQUENCE [LARGE SCALE GENOMIC DNA]</scope>
    <source>
        <strain evidence="11 12">NGS-S10</strain>
    </source>
</reference>
<feature type="transmembrane region" description="Helical" evidence="9">
    <location>
        <begin position="144"/>
        <end position="163"/>
    </location>
</feature>
<dbReference type="RefSeq" id="WP_111961299.1">
    <property type="nucleotide sequence ID" value="NZ_JHUK01000003.1"/>
</dbReference>
<accession>A0A328IRA3</accession>
<feature type="transmembrane region" description="Helical" evidence="9">
    <location>
        <begin position="18"/>
        <end position="36"/>
    </location>
</feature>
<feature type="transmembrane region" description="Helical" evidence="9">
    <location>
        <begin position="297"/>
        <end position="321"/>
    </location>
</feature>
<dbReference type="SUPFAM" id="SSF103491">
    <property type="entry name" value="Preprotein translocase SecY subunit"/>
    <property type="match status" value="1"/>
</dbReference>
<proteinExistence type="inferred from homology"/>
<feature type="transmembrane region" description="Helical" evidence="9">
    <location>
        <begin position="208"/>
        <end position="231"/>
    </location>
</feature>
<protein>
    <recommendedName>
        <fullName evidence="9">Protein translocase subunit SecY</fullName>
    </recommendedName>
</protein>
<organism evidence="11 12">
    <name type="scientific">Candidatus Phytoplasma oryzae</name>
    <dbReference type="NCBI Taxonomy" id="203274"/>
    <lineage>
        <taxon>Bacteria</taxon>
        <taxon>Bacillati</taxon>
        <taxon>Mycoplasmatota</taxon>
        <taxon>Mollicutes</taxon>
        <taxon>Acholeplasmatales</taxon>
        <taxon>Acholeplasmataceae</taxon>
        <taxon>Candidatus Phytoplasma</taxon>
        <taxon>16SrXI (Rice yellow dwarf group)</taxon>
    </lineage>
</organism>
<feature type="transmembrane region" description="Helical" evidence="9">
    <location>
        <begin position="116"/>
        <end position="138"/>
    </location>
</feature>
<keyword evidence="12" id="KW-1185">Reference proteome</keyword>
<feature type="transmembrane region" description="Helical" evidence="9">
    <location>
        <begin position="384"/>
        <end position="403"/>
    </location>
</feature>
<evidence type="ECO:0000256" key="3">
    <source>
        <dbReference type="ARBA" id="ARBA00022448"/>
    </source>
</evidence>
<dbReference type="Proteomes" id="UP000249343">
    <property type="component" value="Unassembled WGS sequence"/>
</dbReference>
<dbReference type="NCBIfam" id="TIGR00967">
    <property type="entry name" value="3a0501s007"/>
    <property type="match status" value="1"/>
</dbReference>
<keyword evidence="8 9" id="KW-0472">Membrane</keyword>
<keyword evidence="5 9" id="KW-0653">Protein transport</keyword>
<evidence type="ECO:0000313" key="11">
    <source>
        <dbReference type="EMBL" id="RAM57766.1"/>
    </source>
</evidence>
<comment type="subcellular location">
    <subcellularLocation>
        <location evidence="9">Cell membrane</location>
        <topology evidence="9">Multi-pass membrane protein</topology>
    </subcellularLocation>
    <subcellularLocation>
        <location evidence="1">Membrane</location>
        <topology evidence="1">Multi-pass membrane protein</topology>
    </subcellularLocation>
</comment>
<dbReference type="GO" id="GO:0043952">
    <property type="term" value="P:protein transport by the Sec complex"/>
    <property type="evidence" value="ECO:0007669"/>
    <property type="project" value="UniProtKB-UniRule"/>
</dbReference>
<keyword evidence="6 9" id="KW-1133">Transmembrane helix</keyword>
<evidence type="ECO:0000256" key="7">
    <source>
        <dbReference type="ARBA" id="ARBA00023010"/>
    </source>
</evidence>
<keyword evidence="7 9" id="KW-0811">Translocation</keyword>
<feature type="transmembrane region" description="Helical" evidence="9">
    <location>
        <begin position="354"/>
        <end position="372"/>
    </location>
</feature>
<comment type="subunit">
    <text evidence="9">Component of the Sec protein translocase complex. Heterotrimer consisting of SecY, SecE and SecG subunits. The heterotrimers can form oligomers, although 1 heterotrimer is thought to be able to translocate proteins. Interacts with the ribosome. Interacts with SecDF, and other proteins may be involved. Interacts with SecA.</text>
</comment>
<dbReference type="PIRSF" id="PIRSF004557">
    <property type="entry name" value="SecY"/>
    <property type="match status" value="1"/>
</dbReference>
<evidence type="ECO:0000256" key="1">
    <source>
        <dbReference type="ARBA" id="ARBA00004141"/>
    </source>
</evidence>